<dbReference type="RefSeq" id="WP_069688763.1">
    <property type="nucleotide sequence ID" value="NZ_CP017147.1"/>
</dbReference>
<dbReference type="InterPro" id="IPR050327">
    <property type="entry name" value="Proton-linked_MCT"/>
</dbReference>
<name>A0A1D7TWN8_9HYPH</name>
<organism evidence="6 7">
    <name type="scientific">Bosea vaviloviae</name>
    <dbReference type="NCBI Taxonomy" id="1526658"/>
    <lineage>
        <taxon>Bacteria</taxon>
        <taxon>Pseudomonadati</taxon>
        <taxon>Pseudomonadota</taxon>
        <taxon>Alphaproteobacteria</taxon>
        <taxon>Hyphomicrobiales</taxon>
        <taxon>Boseaceae</taxon>
        <taxon>Bosea</taxon>
    </lineage>
</organism>
<evidence type="ECO:0000259" key="5">
    <source>
        <dbReference type="PROSITE" id="PS50850"/>
    </source>
</evidence>
<sequence length="445" mass="47362">MQSPSSHWSARLPFYYGWVVIGIAFVTMAVAVSARTAFSLLLPPLIDEFGWDRGLASGAFSFGFLLSAATSTFVGRVMDKHGPRVVIETGVAMLAAGLLIAPAIGAAWHLYLTLGVLVGCGANLMSFSAQSLFLPNWFVRRRAFAISIAFSGVGVGAVLLLPWLQSIISREGWRAACWVMGLIVLLVLGPLNLLVRRRPQDLGLLPDGETGSAGTGAAQRAAAVADPAWVAIEWTLARALRTGRLWWIMLGYFCALVAWYAVQVHQTKYLIEVGFSPLTAAWALGLVSAAAIPGQIGFGALSDRIGREWIWMVGCLGFAICYAALIALEHRPSPVLLYVMVIAQGFLGYALASVMGAIVFEIFEGPHFGAIFGTVTVALLGGGAAGPWLAGTIHDATGSYRLAFLLAIACCLVSAAAIWLAAPRKVRLVPGRVRRLSGPRIPRTG</sequence>
<dbReference type="EMBL" id="CP017147">
    <property type="protein sequence ID" value="AOO79540.1"/>
    <property type="molecule type" value="Genomic_DNA"/>
</dbReference>
<evidence type="ECO:0000256" key="1">
    <source>
        <dbReference type="ARBA" id="ARBA00022692"/>
    </source>
</evidence>
<dbReference type="Pfam" id="PF07690">
    <property type="entry name" value="MFS_1"/>
    <property type="match status" value="1"/>
</dbReference>
<feature type="domain" description="Major facilitator superfamily (MFS) profile" evidence="5">
    <location>
        <begin position="19"/>
        <end position="426"/>
    </location>
</feature>
<dbReference type="PROSITE" id="PS50850">
    <property type="entry name" value="MFS"/>
    <property type="match status" value="1"/>
</dbReference>
<keyword evidence="7" id="KW-1185">Reference proteome</keyword>
<keyword evidence="2 4" id="KW-1133">Transmembrane helix</keyword>
<dbReference type="PANTHER" id="PTHR11360">
    <property type="entry name" value="MONOCARBOXYLATE TRANSPORTER"/>
    <property type="match status" value="1"/>
</dbReference>
<dbReference type="Proteomes" id="UP000094969">
    <property type="component" value="Chromosome"/>
</dbReference>
<feature type="transmembrane region" description="Helical" evidence="4">
    <location>
        <begin position="143"/>
        <end position="161"/>
    </location>
</feature>
<dbReference type="STRING" id="1526658.BHK69_02710"/>
<feature type="transmembrane region" description="Helical" evidence="4">
    <location>
        <begin position="12"/>
        <end position="34"/>
    </location>
</feature>
<feature type="transmembrane region" description="Helical" evidence="4">
    <location>
        <begin position="367"/>
        <end position="390"/>
    </location>
</feature>
<feature type="transmembrane region" description="Helical" evidence="4">
    <location>
        <begin position="282"/>
        <end position="302"/>
    </location>
</feature>
<feature type="transmembrane region" description="Helical" evidence="4">
    <location>
        <begin position="402"/>
        <end position="422"/>
    </location>
</feature>
<evidence type="ECO:0000256" key="2">
    <source>
        <dbReference type="ARBA" id="ARBA00022989"/>
    </source>
</evidence>
<dbReference type="InterPro" id="IPR036259">
    <property type="entry name" value="MFS_trans_sf"/>
</dbReference>
<feature type="transmembrane region" description="Helical" evidence="4">
    <location>
        <begin position="309"/>
        <end position="329"/>
    </location>
</feature>
<evidence type="ECO:0000256" key="3">
    <source>
        <dbReference type="ARBA" id="ARBA00023136"/>
    </source>
</evidence>
<dbReference type="InterPro" id="IPR020846">
    <property type="entry name" value="MFS_dom"/>
</dbReference>
<protein>
    <submittedName>
        <fullName evidence="6">MFS transporter</fullName>
    </submittedName>
</protein>
<proteinExistence type="predicted"/>
<accession>A0A1D7TWN8</accession>
<dbReference type="OrthoDB" id="9796632at2"/>
<dbReference type="Gene3D" id="1.20.1250.20">
    <property type="entry name" value="MFS general substrate transporter like domains"/>
    <property type="match status" value="2"/>
</dbReference>
<keyword evidence="3 4" id="KW-0472">Membrane</keyword>
<dbReference type="AlphaFoldDB" id="A0A1D7TWN8"/>
<dbReference type="CDD" id="cd17355">
    <property type="entry name" value="MFS_YcxA_like"/>
    <property type="match status" value="1"/>
</dbReference>
<evidence type="ECO:0000313" key="7">
    <source>
        <dbReference type="Proteomes" id="UP000094969"/>
    </source>
</evidence>
<dbReference type="SUPFAM" id="SSF103473">
    <property type="entry name" value="MFS general substrate transporter"/>
    <property type="match status" value="1"/>
</dbReference>
<feature type="transmembrane region" description="Helical" evidence="4">
    <location>
        <begin position="335"/>
        <end position="360"/>
    </location>
</feature>
<gene>
    <name evidence="6" type="ORF">BHK69_02710</name>
</gene>
<feature type="transmembrane region" description="Helical" evidence="4">
    <location>
        <begin position="85"/>
        <end position="104"/>
    </location>
</feature>
<dbReference type="PANTHER" id="PTHR11360:SF284">
    <property type="entry name" value="EG:103B4.3 PROTEIN-RELATED"/>
    <property type="match status" value="1"/>
</dbReference>
<evidence type="ECO:0000256" key="4">
    <source>
        <dbReference type="SAM" id="Phobius"/>
    </source>
</evidence>
<keyword evidence="1 4" id="KW-0812">Transmembrane</keyword>
<feature type="transmembrane region" description="Helical" evidence="4">
    <location>
        <begin position="245"/>
        <end position="262"/>
    </location>
</feature>
<dbReference type="KEGG" id="bvv:BHK69_02710"/>
<dbReference type="GO" id="GO:0022857">
    <property type="term" value="F:transmembrane transporter activity"/>
    <property type="evidence" value="ECO:0007669"/>
    <property type="project" value="InterPro"/>
</dbReference>
<feature type="transmembrane region" description="Helical" evidence="4">
    <location>
        <begin position="110"/>
        <end position="134"/>
    </location>
</feature>
<reference evidence="6 7" key="1">
    <citation type="journal article" date="2015" name="Antonie Van Leeuwenhoek">
        <title>Bosea vaviloviae sp. nov., a new species of slow-growing rhizobia isolated from nodules of the relict species Vavilovia formosa (Stev.) Fed.</title>
        <authorList>
            <person name="Safronova V.I."/>
            <person name="Kuznetsova I.G."/>
            <person name="Sazanova A.L."/>
            <person name="Kimeklis A.K."/>
            <person name="Belimov A.A."/>
            <person name="Andronov E.E."/>
            <person name="Pinaev A.G."/>
            <person name="Chizhevskaya E.P."/>
            <person name="Pukhaev A.R."/>
            <person name="Popov K.P."/>
            <person name="Willems A."/>
            <person name="Tikhonovich I.A."/>
        </authorList>
    </citation>
    <scope>NUCLEOTIDE SEQUENCE [LARGE SCALE GENOMIC DNA]</scope>
    <source>
        <strain evidence="6 7">Vaf18</strain>
    </source>
</reference>
<dbReference type="InterPro" id="IPR011701">
    <property type="entry name" value="MFS"/>
</dbReference>
<feature type="transmembrane region" description="Helical" evidence="4">
    <location>
        <begin position="54"/>
        <end position="73"/>
    </location>
</feature>
<evidence type="ECO:0000313" key="6">
    <source>
        <dbReference type="EMBL" id="AOO79540.1"/>
    </source>
</evidence>
<feature type="transmembrane region" description="Helical" evidence="4">
    <location>
        <begin position="173"/>
        <end position="195"/>
    </location>
</feature>